<protein>
    <submittedName>
        <fullName evidence="2">Uncharacterized protein</fullName>
    </submittedName>
</protein>
<evidence type="ECO:0000313" key="3">
    <source>
        <dbReference type="Proteomes" id="UP000000657"/>
    </source>
</evidence>
<gene>
    <name evidence="2" type="ordered locus">FRAAL5046</name>
</gene>
<dbReference type="KEGG" id="fal:FRAAL5046"/>
<dbReference type="AlphaFoldDB" id="Q0RFQ5"/>
<keyword evidence="3" id="KW-1185">Reference proteome</keyword>
<proteinExistence type="predicted"/>
<organism evidence="2 3">
    <name type="scientific">Frankia alni (strain DSM 45986 / CECT 9034 / ACN14a)</name>
    <dbReference type="NCBI Taxonomy" id="326424"/>
    <lineage>
        <taxon>Bacteria</taxon>
        <taxon>Bacillati</taxon>
        <taxon>Actinomycetota</taxon>
        <taxon>Actinomycetes</taxon>
        <taxon>Frankiales</taxon>
        <taxon>Frankiaceae</taxon>
        <taxon>Frankia</taxon>
    </lineage>
</organism>
<accession>Q0RFQ5</accession>
<evidence type="ECO:0000256" key="1">
    <source>
        <dbReference type="SAM" id="MobiDB-lite"/>
    </source>
</evidence>
<dbReference type="HOGENOM" id="CLU_1812959_0_0_11"/>
<sequence length="142" mass="14595">MPRERERYLPPGSNAGEPSSRRWPSGGPKQMDRRRSAGGTFLLGVGRPSTVSSQVAVDARAAGAASGAARRASVWAIRGWPAGFLAVGTGMLASGTADRSAGAPEPVGALAGPLRFPPAVAIIRSVVILRIGPRIVLDARSS</sequence>
<dbReference type="Proteomes" id="UP000000657">
    <property type="component" value="Chromosome"/>
</dbReference>
<reference evidence="2 3" key="1">
    <citation type="journal article" date="2007" name="Genome Res.">
        <title>Genome characteristics of facultatively symbiotic Frankia sp. strains reflect host range and host plant biogeography.</title>
        <authorList>
            <person name="Normand P."/>
            <person name="Lapierre P."/>
            <person name="Tisa L.S."/>
            <person name="Gogarten J.P."/>
            <person name="Alloisio N."/>
            <person name="Bagnarol E."/>
            <person name="Bassi C.A."/>
            <person name="Berry A.M."/>
            <person name="Bickhart D.M."/>
            <person name="Choisne N."/>
            <person name="Couloux A."/>
            <person name="Cournoyer B."/>
            <person name="Cruveiller S."/>
            <person name="Daubin V."/>
            <person name="Demange N."/>
            <person name="Francino M.P."/>
            <person name="Goltsman E."/>
            <person name="Huang Y."/>
            <person name="Kopp O.R."/>
            <person name="Labarre L."/>
            <person name="Lapidus A."/>
            <person name="Lavire C."/>
            <person name="Marechal J."/>
            <person name="Martinez M."/>
            <person name="Mastronunzio J.E."/>
            <person name="Mullin B.C."/>
            <person name="Niemann J."/>
            <person name="Pujic P."/>
            <person name="Rawnsley T."/>
            <person name="Rouy Z."/>
            <person name="Schenowitz C."/>
            <person name="Sellstedt A."/>
            <person name="Tavares F."/>
            <person name="Tomkins J.P."/>
            <person name="Vallenet D."/>
            <person name="Valverde C."/>
            <person name="Wall L.G."/>
            <person name="Wang Y."/>
            <person name="Medigue C."/>
            <person name="Benson D.R."/>
        </authorList>
    </citation>
    <scope>NUCLEOTIDE SEQUENCE [LARGE SCALE GENOMIC DNA]</scope>
    <source>
        <strain evidence="3">DSM 45986 / CECT 9034 / ACN14a</strain>
    </source>
</reference>
<dbReference type="STRING" id="326424.FRAAL5046"/>
<dbReference type="EMBL" id="CT573213">
    <property type="protein sequence ID" value="CAJ63686.1"/>
    <property type="molecule type" value="Genomic_DNA"/>
</dbReference>
<name>Q0RFQ5_FRAAA</name>
<evidence type="ECO:0000313" key="2">
    <source>
        <dbReference type="EMBL" id="CAJ63686.1"/>
    </source>
</evidence>
<feature type="region of interest" description="Disordered" evidence="1">
    <location>
        <begin position="1"/>
        <end position="45"/>
    </location>
</feature>